<feature type="chain" id="PRO_5018166706" description="GUN4-like domain-containing protein" evidence="1">
    <location>
        <begin position="25"/>
        <end position="210"/>
    </location>
</feature>
<dbReference type="RefSeq" id="WP_124146681.1">
    <property type="nucleotide sequence ID" value="NZ_CAWOKI010000188.1"/>
</dbReference>
<dbReference type="PANTHER" id="PTHR34800">
    <property type="entry name" value="TETRAPYRROLE-BINDING PROTEIN, CHLOROPLASTIC"/>
    <property type="match status" value="1"/>
</dbReference>
<dbReference type="OrthoDB" id="7915178at2"/>
<keyword evidence="1" id="KW-0732">Signal</keyword>
<feature type="signal peptide" evidence="1">
    <location>
        <begin position="1"/>
        <end position="24"/>
    </location>
</feature>
<dbReference type="Gene3D" id="1.25.40.620">
    <property type="match status" value="1"/>
</dbReference>
<evidence type="ECO:0000256" key="1">
    <source>
        <dbReference type="SAM" id="SignalP"/>
    </source>
</evidence>
<name>A0A3N6PCR9_9CYAN</name>
<evidence type="ECO:0000259" key="2">
    <source>
        <dbReference type="Pfam" id="PF05419"/>
    </source>
</evidence>
<dbReference type="InterPro" id="IPR037215">
    <property type="entry name" value="GUN4-like_sf"/>
</dbReference>
<accession>A0A3N6PCR9</accession>
<organism evidence="3 4">
    <name type="scientific">Okeania hirsuta</name>
    <dbReference type="NCBI Taxonomy" id="1458930"/>
    <lineage>
        <taxon>Bacteria</taxon>
        <taxon>Bacillati</taxon>
        <taxon>Cyanobacteriota</taxon>
        <taxon>Cyanophyceae</taxon>
        <taxon>Oscillatoriophycideae</taxon>
        <taxon>Oscillatoriales</taxon>
        <taxon>Microcoleaceae</taxon>
        <taxon>Okeania</taxon>
    </lineage>
</organism>
<protein>
    <recommendedName>
        <fullName evidence="2">GUN4-like domain-containing protein</fullName>
    </recommendedName>
</protein>
<dbReference type="InterPro" id="IPR008629">
    <property type="entry name" value="GUN4-like"/>
</dbReference>
<dbReference type="Proteomes" id="UP000269154">
    <property type="component" value="Unassembled WGS sequence"/>
</dbReference>
<dbReference type="SUPFAM" id="SSF140869">
    <property type="entry name" value="GUN4-like"/>
    <property type="match status" value="1"/>
</dbReference>
<comment type="caution">
    <text evidence="3">The sequence shown here is derived from an EMBL/GenBank/DDBJ whole genome shotgun (WGS) entry which is preliminary data.</text>
</comment>
<evidence type="ECO:0000313" key="3">
    <source>
        <dbReference type="EMBL" id="RQH45722.1"/>
    </source>
</evidence>
<reference evidence="3 4" key="1">
    <citation type="journal article" date="2018" name="ACS Chem. Biol.">
        <title>Ketoreductase domain dysfunction expands chemodiversity: malyngamide biosynthesis in the cyanobacterium Okeania hirsuta.</title>
        <authorList>
            <person name="Moss N.A."/>
            <person name="Leao T."/>
            <person name="Rankin M."/>
            <person name="McCullough T.M."/>
            <person name="Qu P."/>
            <person name="Korobeynikov A."/>
            <person name="Smith J.L."/>
            <person name="Gerwick L."/>
            <person name="Gerwick W.H."/>
        </authorList>
    </citation>
    <scope>NUCLEOTIDE SEQUENCE [LARGE SCALE GENOMIC DNA]</scope>
    <source>
        <strain evidence="3 4">PAB10Feb10-1</strain>
    </source>
</reference>
<dbReference type="AlphaFoldDB" id="A0A3N6PCR9"/>
<dbReference type="PANTHER" id="PTHR34800:SF1">
    <property type="entry name" value="TETRAPYRROLE-BINDING PROTEIN, CHLOROPLASTIC"/>
    <property type="match status" value="1"/>
</dbReference>
<dbReference type="Gene3D" id="1.10.10.1770">
    <property type="entry name" value="Gun4-like"/>
    <property type="match status" value="1"/>
</dbReference>
<dbReference type="Pfam" id="PF05419">
    <property type="entry name" value="GUN4"/>
    <property type="match status" value="1"/>
</dbReference>
<proteinExistence type="predicted"/>
<evidence type="ECO:0000313" key="4">
    <source>
        <dbReference type="Proteomes" id="UP000269154"/>
    </source>
</evidence>
<dbReference type="GO" id="GO:0046906">
    <property type="term" value="F:tetrapyrrole binding"/>
    <property type="evidence" value="ECO:0007669"/>
    <property type="project" value="TreeGrafter"/>
</dbReference>
<sequence length="210" mass="24433">MIKYKFKNLIVFLLIILAAFPSLANSNNLEILTHNKSDISQSQIITSPEPENSPYSKLENLLADNKWQEADEETYDLILTLTQRKRGGGINTRAIKEKISCEEISNIDRLWRKYSEDKFGLSIQVSIYLETGNNLEAYDPQSYQLFGDQLGWRKSRKWKKYEQLNFSENAPKGHLPIALRELDATVNIPEFMITKRLRRILYSKVQECNL</sequence>
<keyword evidence="4" id="KW-1185">Reference proteome</keyword>
<feature type="domain" description="GUN4-like" evidence="2">
    <location>
        <begin position="51"/>
        <end position="180"/>
    </location>
</feature>
<dbReference type="CDD" id="cd16383">
    <property type="entry name" value="GUN4"/>
    <property type="match status" value="1"/>
</dbReference>
<gene>
    <name evidence="3" type="ORF">D5R40_10425</name>
</gene>
<dbReference type="EMBL" id="RCBY01000044">
    <property type="protein sequence ID" value="RQH45722.1"/>
    <property type="molecule type" value="Genomic_DNA"/>
</dbReference>